<proteinExistence type="predicted"/>
<dbReference type="Proteomes" id="UP000030001">
    <property type="component" value="Unassembled WGS sequence"/>
</dbReference>
<dbReference type="RefSeq" id="WP_034540310.1">
    <property type="nucleotide sequence ID" value="NZ_JAQDJM010000002.1"/>
</dbReference>
<name>A0A099YBE6_LIMMU</name>
<dbReference type="EMBL" id="JROC01000033">
    <property type="protein sequence ID" value="KGL66737.1"/>
    <property type="molecule type" value="Genomic_DNA"/>
</dbReference>
<comment type="caution">
    <text evidence="1">The sequence shown here is derived from an EMBL/GenBank/DDBJ whole genome shotgun (WGS) entry which is preliminary data.</text>
</comment>
<dbReference type="AlphaFoldDB" id="A0A099YBE6"/>
<reference evidence="1 2" key="1">
    <citation type="submission" date="2014-09" db="EMBL/GenBank/DDBJ databases">
        <title>Lactobacillus mucosae CRL573 Genome Sequencing.</title>
        <authorList>
            <person name="Bleckwedel J."/>
            <person name="Teran L.C."/>
            <person name="Bonacina J."/>
            <person name="Saavedra L."/>
            <person name="Mozzi F.B."/>
            <person name="Raya R.R."/>
        </authorList>
    </citation>
    <scope>NUCLEOTIDE SEQUENCE [LARGE SCALE GENOMIC DNA]</scope>
    <source>
        <strain evidence="1 2">CRL573</strain>
    </source>
</reference>
<protein>
    <submittedName>
        <fullName evidence="1">Uncharacterized protein</fullName>
    </submittedName>
</protein>
<accession>A0A099YBE6</accession>
<evidence type="ECO:0000313" key="1">
    <source>
        <dbReference type="EMBL" id="KGL66737.1"/>
    </source>
</evidence>
<evidence type="ECO:0000313" key="2">
    <source>
        <dbReference type="Proteomes" id="UP000030001"/>
    </source>
</evidence>
<gene>
    <name evidence="1" type="ORF">LX03_06610</name>
</gene>
<organism evidence="1 2">
    <name type="scientific">Limosilactobacillus mucosae</name>
    <name type="common">Lactobacillus mucosae</name>
    <dbReference type="NCBI Taxonomy" id="97478"/>
    <lineage>
        <taxon>Bacteria</taxon>
        <taxon>Bacillati</taxon>
        <taxon>Bacillota</taxon>
        <taxon>Bacilli</taxon>
        <taxon>Lactobacillales</taxon>
        <taxon>Lactobacillaceae</taxon>
        <taxon>Limosilactobacillus</taxon>
    </lineage>
</organism>
<sequence length="73" mass="8365">MAKEKTERTAYSFRFVKDSQTVAWLNAQENRTVSLDLLIKMAANKYGNVDLPTLLAKWAMEHEGSDTESEKKK</sequence>